<dbReference type="GO" id="GO:0032259">
    <property type="term" value="P:methylation"/>
    <property type="evidence" value="ECO:0007669"/>
    <property type="project" value="UniProtKB-KW"/>
</dbReference>
<gene>
    <name evidence="2" type="ORF">SAMN05660413_00565</name>
</gene>
<dbReference type="Gene3D" id="3.40.50.150">
    <property type="entry name" value="Vaccinia Virus protein VP39"/>
    <property type="match status" value="1"/>
</dbReference>
<evidence type="ECO:0000313" key="2">
    <source>
        <dbReference type="EMBL" id="SFN33610.1"/>
    </source>
</evidence>
<dbReference type="GO" id="GO:0008168">
    <property type="term" value="F:methyltransferase activity"/>
    <property type="evidence" value="ECO:0007669"/>
    <property type="project" value="UniProtKB-KW"/>
</dbReference>
<sequence>MNNNTPDKDIFGKAISAFYHHKDDTPIHVHSPDFDDDVIPVPYLFRNFSEMPPLEQKALQLCSGRVLDVGCGAGSHALYLQNEKKLKVTGIDTSEGAIEIAGLRGLKDARKIDFFDLHDEKFDTLLMLMNGSGIIGKLSNLDIFFFQARNLLSPGGKILLDSSDLSFLFDRDEDGGIWVNPEDGYYGEIQFQLSHKSEKGEWFNWLYIDFNSLELAAHKNNFTCRLIKKGEHYDYLAELKPQMH</sequence>
<dbReference type="EMBL" id="FOVL01000002">
    <property type="protein sequence ID" value="SFN33610.1"/>
    <property type="molecule type" value="Genomic_DNA"/>
</dbReference>
<name>A0A1I4Y7Z1_9FLAO</name>
<dbReference type="SUPFAM" id="SSF53335">
    <property type="entry name" value="S-adenosyl-L-methionine-dependent methyltransferases"/>
    <property type="match status" value="1"/>
</dbReference>
<keyword evidence="2" id="KW-0489">Methyltransferase</keyword>
<dbReference type="CDD" id="cd02440">
    <property type="entry name" value="AdoMet_MTases"/>
    <property type="match status" value="1"/>
</dbReference>
<organism evidence="2 3">
    <name type="scientific">Salegentibacter flavus</name>
    <dbReference type="NCBI Taxonomy" id="287099"/>
    <lineage>
        <taxon>Bacteria</taxon>
        <taxon>Pseudomonadati</taxon>
        <taxon>Bacteroidota</taxon>
        <taxon>Flavobacteriia</taxon>
        <taxon>Flavobacteriales</taxon>
        <taxon>Flavobacteriaceae</taxon>
        <taxon>Salegentibacter</taxon>
    </lineage>
</organism>
<dbReference type="AlphaFoldDB" id="A0A1I4Y7Z1"/>
<protein>
    <submittedName>
        <fullName evidence="2">Methyltransferase domain-containing protein</fullName>
    </submittedName>
</protein>
<dbReference type="InterPro" id="IPR029063">
    <property type="entry name" value="SAM-dependent_MTases_sf"/>
</dbReference>
<dbReference type="InterPro" id="IPR025714">
    <property type="entry name" value="Methyltranfer_dom"/>
</dbReference>
<dbReference type="Proteomes" id="UP000199153">
    <property type="component" value="Unassembled WGS sequence"/>
</dbReference>
<feature type="domain" description="Methyltransferase" evidence="1">
    <location>
        <begin position="65"/>
        <end position="164"/>
    </location>
</feature>
<dbReference type="OrthoDB" id="1143568at2"/>
<proteinExistence type="predicted"/>
<keyword evidence="3" id="KW-1185">Reference proteome</keyword>
<keyword evidence="2" id="KW-0808">Transferase</keyword>
<accession>A0A1I4Y7Z1</accession>
<evidence type="ECO:0000313" key="3">
    <source>
        <dbReference type="Proteomes" id="UP000199153"/>
    </source>
</evidence>
<dbReference type="Pfam" id="PF13847">
    <property type="entry name" value="Methyltransf_31"/>
    <property type="match status" value="1"/>
</dbReference>
<evidence type="ECO:0000259" key="1">
    <source>
        <dbReference type="Pfam" id="PF13847"/>
    </source>
</evidence>
<dbReference type="STRING" id="287099.SAMN05660413_00565"/>
<dbReference type="RefSeq" id="WP_093405610.1">
    <property type="nucleotide sequence ID" value="NZ_FOVL01000002.1"/>
</dbReference>
<reference evidence="2 3" key="1">
    <citation type="submission" date="2016-10" db="EMBL/GenBank/DDBJ databases">
        <authorList>
            <person name="de Groot N.N."/>
        </authorList>
    </citation>
    <scope>NUCLEOTIDE SEQUENCE [LARGE SCALE GENOMIC DNA]</scope>
    <source>
        <strain evidence="2 3">DSM 17794</strain>
    </source>
</reference>